<accession>A0A9E5JSY7</accession>
<evidence type="ECO:0000313" key="3">
    <source>
        <dbReference type="Proteomes" id="UP000787472"/>
    </source>
</evidence>
<dbReference type="RefSeq" id="WP_167182911.1">
    <property type="nucleotide sequence ID" value="NZ_JAAONZ010000003.1"/>
</dbReference>
<proteinExistence type="predicted"/>
<feature type="domain" description="EfeO-type cupredoxin-like" evidence="1">
    <location>
        <begin position="31"/>
        <end position="130"/>
    </location>
</feature>
<name>A0A9E5JSY7_9GAMM</name>
<dbReference type="AlphaFoldDB" id="A0A9E5JSY7"/>
<dbReference type="EMBL" id="JAAONZ010000003">
    <property type="protein sequence ID" value="NHO64993.1"/>
    <property type="molecule type" value="Genomic_DNA"/>
</dbReference>
<evidence type="ECO:0000259" key="1">
    <source>
        <dbReference type="Pfam" id="PF13473"/>
    </source>
</evidence>
<reference evidence="2" key="1">
    <citation type="submission" date="2020-03" db="EMBL/GenBank/DDBJ databases">
        <authorList>
            <person name="Guo F."/>
        </authorList>
    </citation>
    <scope>NUCLEOTIDE SEQUENCE</scope>
    <source>
        <strain evidence="2">JCM 30134</strain>
    </source>
</reference>
<dbReference type="Proteomes" id="UP000787472">
    <property type="component" value="Unassembled WGS sequence"/>
</dbReference>
<comment type="caution">
    <text evidence="2">The sequence shown here is derived from an EMBL/GenBank/DDBJ whole genome shotgun (WGS) entry which is preliminary data.</text>
</comment>
<keyword evidence="3" id="KW-1185">Reference proteome</keyword>
<dbReference type="SUPFAM" id="SSF49503">
    <property type="entry name" value="Cupredoxins"/>
    <property type="match status" value="1"/>
</dbReference>
<evidence type="ECO:0000313" key="2">
    <source>
        <dbReference type="EMBL" id="NHO64993.1"/>
    </source>
</evidence>
<protein>
    <submittedName>
        <fullName evidence="2">Cupredoxin domain-containing protein</fullName>
    </submittedName>
</protein>
<organism evidence="2 3">
    <name type="scientific">Pseudomaricurvus hydrocarbonicus</name>
    <dbReference type="NCBI Taxonomy" id="1470433"/>
    <lineage>
        <taxon>Bacteria</taxon>
        <taxon>Pseudomonadati</taxon>
        <taxon>Pseudomonadota</taxon>
        <taxon>Gammaproteobacteria</taxon>
        <taxon>Cellvibrionales</taxon>
        <taxon>Cellvibrionaceae</taxon>
        <taxon>Pseudomaricurvus</taxon>
    </lineage>
</organism>
<dbReference type="Pfam" id="PF13473">
    <property type="entry name" value="Cupredoxin_1"/>
    <property type="match status" value="1"/>
</dbReference>
<gene>
    <name evidence="2" type="ORF">G8770_05490</name>
</gene>
<dbReference type="InterPro" id="IPR028096">
    <property type="entry name" value="EfeO_Cupredoxin"/>
</dbReference>
<dbReference type="InterPro" id="IPR008972">
    <property type="entry name" value="Cupredoxin"/>
</dbReference>
<dbReference type="Gene3D" id="2.60.40.420">
    <property type="entry name" value="Cupredoxins - blue copper proteins"/>
    <property type="match status" value="1"/>
</dbReference>
<sequence length="131" mass="14786">MKTRINLFPKTCRARKQTLSVVKRLALWGVASLWFSVAVSLNAATPEFTLEIKNHLFYPAEIVVPANLKVRLRVINQDDTPEEFESYELNREKVIMGNSQTIIFIGPLAPGEYPFFGEFNVSTAQGKVIAK</sequence>